<evidence type="ECO:0000256" key="1">
    <source>
        <dbReference type="SAM" id="MobiDB-lite"/>
    </source>
</evidence>
<reference evidence="2" key="1">
    <citation type="journal article" date="2014" name="Genome Announc.">
        <title>Genome sequence of the yeast Cyberlindnera fabianii (Hansenula fabianii).</title>
        <authorList>
            <person name="Freel K.C."/>
            <person name="Sarilar V."/>
            <person name="Neuveglise C."/>
            <person name="Devillers H."/>
            <person name="Friedrich A."/>
            <person name="Schacherer J."/>
        </authorList>
    </citation>
    <scope>NUCLEOTIDE SEQUENCE</scope>
    <source>
        <strain evidence="2">YJS4271</strain>
    </source>
</reference>
<feature type="compositionally biased region" description="Polar residues" evidence="1">
    <location>
        <begin position="30"/>
        <end position="43"/>
    </location>
</feature>
<evidence type="ECO:0000313" key="2">
    <source>
        <dbReference type="EMBL" id="CDR38320.1"/>
    </source>
</evidence>
<dbReference type="OrthoDB" id="4167490at2759"/>
<dbReference type="OMA" id="PELNTEH"/>
<accession>A0A061AME1</accession>
<dbReference type="AlphaFoldDB" id="A0A061AME1"/>
<dbReference type="EMBL" id="MPUK01000008">
    <property type="protein sequence ID" value="ONH66240.1"/>
    <property type="molecule type" value="Genomic_DNA"/>
</dbReference>
<name>A0A061AME1_CYBFA</name>
<gene>
    <name evidence="3" type="ORF">BON22_4037</name>
    <name evidence="2" type="ORF">CYFA0S_02e00276g</name>
</gene>
<evidence type="ECO:0000313" key="4">
    <source>
        <dbReference type="Proteomes" id="UP000189513"/>
    </source>
</evidence>
<keyword evidence="4" id="KW-1185">Reference proteome</keyword>
<dbReference type="EMBL" id="LK052887">
    <property type="protein sequence ID" value="CDR38320.1"/>
    <property type="molecule type" value="Genomic_DNA"/>
</dbReference>
<dbReference type="Proteomes" id="UP000189513">
    <property type="component" value="Unassembled WGS sequence"/>
</dbReference>
<organism evidence="2">
    <name type="scientific">Cyberlindnera fabianii</name>
    <name type="common">Yeast</name>
    <name type="synonym">Hansenula fabianii</name>
    <dbReference type="NCBI Taxonomy" id="36022"/>
    <lineage>
        <taxon>Eukaryota</taxon>
        <taxon>Fungi</taxon>
        <taxon>Dikarya</taxon>
        <taxon>Ascomycota</taxon>
        <taxon>Saccharomycotina</taxon>
        <taxon>Saccharomycetes</taxon>
        <taxon>Phaffomycetales</taxon>
        <taxon>Phaffomycetaceae</taxon>
        <taxon>Cyberlindnera</taxon>
    </lineage>
</organism>
<dbReference type="VEuPathDB" id="FungiDB:BON22_4037"/>
<protein>
    <submittedName>
        <fullName evidence="2">CYFA0S02e00276g1_1</fullName>
    </submittedName>
</protein>
<reference evidence="3" key="3">
    <citation type="submission" date="2017-01" db="EMBL/GenBank/DDBJ databases">
        <authorList>
            <person name="Mah S.A."/>
            <person name="Swanson W.J."/>
            <person name="Moy G.W."/>
            <person name="Vacquier V.D."/>
        </authorList>
    </citation>
    <scope>NUCLEOTIDE SEQUENCE [LARGE SCALE GENOMIC DNA]</scope>
    <source>
        <strain evidence="3">65</strain>
    </source>
</reference>
<feature type="region of interest" description="Disordered" evidence="1">
    <location>
        <begin position="1"/>
        <end position="50"/>
    </location>
</feature>
<evidence type="ECO:0000313" key="3">
    <source>
        <dbReference type="EMBL" id="ONH66240.1"/>
    </source>
</evidence>
<sequence length="356" mass="40563">MGFLTPGKSTKKRTRDHKEAIARVKRSRSRQTTPETRLQVSTPSPSPLHIQQVAPSEPRAILEKLPVELIHEIFIHAGLNSLPFVNKLLCAELTPSLTLRVRMLQNYIHDLNSGLPELNTEHKTRYALERDVLNYRFITADVLRHVSFDTVLPVEAIEAEKKNRLVLHYDRLNKKMLDALKRIEASDAEINVELQRIAIERERLGLDDAELSDLVLEQIQDYPKRFYEGSKIDERHLLLIEELHNRSMKFMHSGRILSSAINAGHEIATLSRLLACTDTGLVTTSEPLRAAFDRDDLELVNWLLSMAETDSNLVSDDDLWVHLSKTQNTEHLRFLELRGGVPSHEILGTLTSSLTS</sequence>
<reference evidence="4" key="2">
    <citation type="journal article" date="2017" name="Genome Announc.">
        <title>Genome sequences of Cyberlindnera fabianii 65, Pichia kudriavzevii 129, and Saccharomyces cerevisiae 131 isolated from fermented masau fruits in Zimbabwe.</title>
        <authorList>
            <person name="van Rijswijck I.M.H."/>
            <person name="Derks M.F.L."/>
            <person name="Abee T."/>
            <person name="de Ridder D."/>
            <person name="Smid E.J."/>
        </authorList>
    </citation>
    <scope>NUCLEOTIDE SEQUENCE [LARGE SCALE GENOMIC DNA]</scope>
    <source>
        <strain evidence="4">65</strain>
    </source>
</reference>
<proteinExistence type="predicted"/>